<organism evidence="1 2">
    <name type="scientific">Zingiber officinale</name>
    <name type="common">Ginger</name>
    <name type="synonym">Amomum zingiber</name>
    <dbReference type="NCBI Taxonomy" id="94328"/>
    <lineage>
        <taxon>Eukaryota</taxon>
        <taxon>Viridiplantae</taxon>
        <taxon>Streptophyta</taxon>
        <taxon>Embryophyta</taxon>
        <taxon>Tracheophyta</taxon>
        <taxon>Spermatophyta</taxon>
        <taxon>Magnoliopsida</taxon>
        <taxon>Liliopsida</taxon>
        <taxon>Zingiberales</taxon>
        <taxon>Zingiberaceae</taxon>
        <taxon>Zingiber</taxon>
    </lineage>
</organism>
<name>A0A8J5F9W3_ZINOF</name>
<dbReference type="Pfam" id="PF07911">
    <property type="entry name" value="DUF1677"/>
    <property type="match status" value="1"/>
</dbReference>
<dbReference type="AlphaFoldDB" id="A0A8J5F9W3"/>
<evidence type="ECO:0000313" key="2">
    <source>
        <dbReference type="Proteomes" id="UP000734854"/>
    </source>
</evidence>
<dbReference type="PANTHER" id="PTHR33108">
    <property type="entry name" value="OS01G0745000 PROTEIN"/>
    <property type="match status" value="1"/>
</dbReference>
<keyword evidence="2" id="KW-1185">Reference proteome</keyword>
<dbReference type="EMBL" id="JACMSC010000016">
    <property type="protein sequence ID" value="KAG6483254.1"/>
    <property type="molecule type" value="Genomic_DNA"/>
</dbReference>
<dbReference type="Proteomes" id="UP000734854">
    <property type="component" value="Unassembled WGS sequence"/>
</dbReference>
<protein>
    <submittedName>
        <fullName evidence="1">Uncharacterized protein</fullName>
    </submittedName>
</protein>
<evidence type="ECO:0000313" key="1">
    <source>
        <dbReference type="EMBL" id="KAG6483254.1"/>
    </source>
</evidence>
<dbReference type="PANTHER" id="PTHR33108:SF51">
    <property type="entry name" value="DUF1677 FAMILY PROTEIN (DUF1677)"/>
    <property type="match status" value="1"/>
</dbReference>
<dbReference type="OrthoDB" id="673856at2759"/>
<comment type="caution">
    <text evidence="1">The sequence shown here is derived from an EMBL/GenBank/DDBJ whole genome shotgun (WGS) entry which is preliminary data.</text>
</comment>
<proteinExistence type="predicted"/>
<accession>A0A8J5F9W3</accession>
<dbReference type="InterPro" id="IPR012876">
    <property type="entry name" value="DUF1677_pln"/>
</dbReference>
<gene>
    <name evidence="1" type="ORF">ZIOFF_059896</name>
</gene>
<reference evidence="1 2" key="1">
    <citation type="submission" date="2020-08" db="EMBL/GenBank/DDBJ databases">
        <title>Plant Genome Project.</title>
        <authorList>
            <person name="Zhang R.-G."/>
        </authorList>
    </citation>
    <scope>NUCLEOTIDE SEQUENCE [LARGE SCALE GENOMIC DNA]</scope>
    <source>
        <tissue evidence="1">Rhizome</tissue>
    </source>
</reference>
<sequence>MKSNPISAAQMAPNGEMLVVANSYAKSNFEGLQRAISDLSLQISKEAAAAAVAASADASKLPPIAEVEDAKCECCGMSEECTQGYIRHVRDKFAGRLVCGLCGEAVKEEAAKNGGRQREAVEAHMSVCRRFNRTHPVQLQVEAMREILRKAARGGRAARGCEAKKECLTRSSSCIPAITKEMNKYCNCKKSIS</sequence>